<dbReference type="GO" id="GO:0016236">
    <property type="term" value="P:macroautophagy"/>
    <property type="evidence" value="ECO:0007669"/>
    <property type="project" value="TreeGrafter"/>
</dbReference>
<comment type="caution">
    <text evidence="6">The sequence shown here is derived from an EMBL/GenBank/DDBJ whole genome shotgun (WGS) entry which is preliminary data.</text>
</comment>
<dbReference type="AlphaFoldDB" id="A0AAU9JFY8"/>
<dbReference type="Pfam" id="PF00564">
    <property type="entry name" value="PB1"/>
    <property type="match status" value="1"/>
</dbReference>
<dbReference type="Proteomes" id="UP001162131">
    <property type="component" value="Unassembled WGS sequence"/>
</dbReference>
<dbReference type="CDD" id="cd05992">
    <property type="entry name" value="PB1"/>
    <property type="match status" value="1"/>
</dbReference>
<proteinExistence type="predicted"/>
<dbReference type="EMBL" id="CAJZBQ010000036">
    <property type="protein sequence ID" value="CAG9324553.1"/>
    <property type="molecule type" value="Genomic_DNA"/>
</dbReference>
<accession>A0AAU9JFY8</accession>
<evidence type="ECO:0000259" key="4">
    <source>
        <dbReference type="PROSITE" id="PS50030"/>
    </source>
</evidence>
<dbReference type="SUPFAM" id="SSF57850">
    <property type="entry name" value="RING/U-box"/>
    <property type="match status" value="1"/>
</dbReference>
<evidence type="ECO:0000256" key="2">
    <source>
        <dbReference type="ARBA" id="ARBA00022771"/>
    </source>
</evidence>
<evidence type="ECO:0000313" key="7">
    <source>
        <dbReference type="Proteomes" id="UP001162131"/>
    </source>
</evidence>
<dbReference type="GO" id="GO:0008270">
    <property type="term" value="F:zinc ion binding"/>
    <property type="evidence" value="ECO:0007669"/>
    <property type="project" value="UniProtKB-KW"/>
</dbReference>
<keyword evidence="2" id="KW-0863">Zinc-finger</keyword>
<evidence type="ECO:0000313" key="6">
    <source>
        <dbReference type="EMBL" id="CAG9324553.1"/>
    </source>
</evidence>
<dbReference type="GO" id="GO:0043130">
    <property type="term" value="F:ubiquitin binding"/>
    <property type="evidence" value="ECO:0007669"/>
    <property type="project" value="TreeGrafter"/>
</dbReference>
<evidence type="ECO:0000256" key="1">
    <source>
        <dbReference type="ARBA" id="ARBA00022723"/>
    </source>
</evidence>
<dbReference type="SMART" id="SM00165">
    <property type="entry name" value="UBA"/>
    <property type="match status" value="1"/>
</dbReference>
<dbReference type="PROSITE" id="PS51745">
    <property type="entry name" value="PB1"/>
    <property type="match status" value="1"/>
</dbReference>
<dbReference type="PANTHER" id="PTHR20930:SF0">
    <property type="entry name" value="PROTEIN ILRUN"/>
    <property type="match status" value="1"/>
</dbReference>
<dbReference type="GO" id="GO:0000407">
    <property type="term" value="C:phagophore assembly site"/>
    <property type="evidence" value="ECO:0007669"/>
    <property type="project" value="TreeGrafter"/>
</dbReference>
<organism evidence="6 7">
    <name type="scientific">Blepharisma stoltei</name>
    <dbReference type="NCBI Taxonomy" id="1481888"/>
    <lineage>
        <taxon>Eukaryota</taxon>
        <taxon>Sar</taxon>
        <taxon>Alveolata</taxon>
        <taxon>Ciliophora</taxon>
        <taxon>Postciliodesmatophora</taxon>
        <taxon>Heterotrichea</taxon>
        <taxon>Heterotrichida</taxon>
        <taxon>Blepharismidae</taxon>
        <taxon>Blepharisma</taxon>
    </lineage>
</organism>
<feature type="domain" description="UBA" evidence="4">
    <location>
        <begin position="400"/>
        <end position="443"/>
    </location>
</feature>
<dbReference type="InterPro" id="IPR015940">
    <property type="entry name" value="UBA"/>
</dbReference>
<dbReference type="InterPro" id="IPR053793">
    <property type="entry name" value="PB1-like"/>
</dbReference>
<dbReference type="InterPro" id="IPR043145">
    <property type="entry name" value="Znf_ZZ_sf"/>
</dbReference>
<dbReference type="CDD" id="cd14270">
    <property type="entry name" value="UBA"/>
    <property type="match status" value="1"/>
</dbReference>
<dbReference type="PROSITE" id="PS50030">
    <property type="entry name" value="UBA"/>
    <property type="match status" value="1"/>
</dbReference>
<name>A0AAU9JFY8_9CILI</name>
<dbReference type="SMART" id="SM00291">
    <property type="entry name" value="ZnF_ZZ"/>
    <property type="match status" value="1"/>
</dbReference>
<dbReference type="InterPro" id="IPR000270">
    <property type="entry name" value="PB1_dom"/>
</dbReference>
<dbReference type="SUPFAM" id="SSF54277">
    <property type="entry name" value="CAD &amp; PB1 domains"/>
    <property type="match status" value="1"/>
</dbReference>
<dbReference type="Gene3D" id="3.10.20.90">
    <property type="entry name" value="Phosphatidylinositol 3-kinase Catalytic Subunit, Chain A, domain 1"/>
    <property type="match status" value="1"/>
</dbReference>
<dbReference type="InterPro" id="IPR009060">
    <property type="entry name" value="UBA-like_sf"/>
</dbReference>
<gene>
    <name evidence="6" type="ORF">BSTOLATCC_MIC36339</name>
</gene>
<evidence type="ECO:0000259" key="5">
    <source>
        <dbReference type="PROSITE" id="PS51745"/>
    </source>
</evidence>
<dbReference type="InterPro" id="IPR000433">
    <property type="entry name" value="Znf_ZZ"/>
</dbReference>
<protein>
    <submittedName>
        <fullName evidence="6">Uncharacterized protein</fullName>
    </submittedName>
</protein>
<dbReference type="Gene3D" id="1.10.8.10">
    <property type="entry name" value="DNA helicase RuvA subunit, C-terminal domain"/>
    <property type="match status" value="1"/>
</dbReference>
<keyword evidence="3" id="KW-0862">Zinc</keyword>
<dbReference type="CDD" id="cd02340">
    <property type="entry name" value="ZZ_NBR1_like"/>
    <property type="match status" value="1"/>
</dbReference>
<evidence type="ECO:0000256" key="3">
    <source>
        <dbReference type="ARBA" id="ARBA00022833"/>
    </source>
</evidence>
<feature type="domain" description="PB1" evidence="5">
    <location>
        <begin position="1"/>
        <end position="77"/>
    </location>
</feature>
<dbReference type="SUPFAM" id="SSF46934">
    <property type="entry name" value="UBA-like"/>
    <property type="match status" value="1"/>
</dbReference>
<dbReference type="Pfam" id="PF00569">
    <property type="entry name" value="ZZ"/>
    <property type="match status" value="1"/>
</dbReference>
<keyword evidence="1" id="KW-0479">Metal-binding</keyword>
<dbReference type="PANTHER" id="PTHR20930">
    <property type="entry name" value="OVARIAN CARCINOMA ANTIGEN CA125-RELATED"/>
    <property type="match status" value="1"/>
</dbReference>
<reference evidence="6" key="1">
    <citation type="submission" date="2021-09" db="EMBL/GenBank/DDBJ databases">
        <authorList>
            <consortium name="AG Swart"/>
            <person name="Singh M."/>
            <person name="Singh A."/>
            <person name="Seah K."/>
            <person name="Emmerich C."/>
        </authorList>
    </citation>
    <scope>NUCLEOTIDE SEQUENCE</scope>
    <source>
        <strain evidence="6">ATCC30299</strain>
    </source>
</reference>
<sequence>MTSLKLFYAGECRRIPHAPKTIQELREKLKEMFGIDNPIIQYRDEENDLITIQTQYEYIEPITSAFAKPLKLQISNAMDFASILASVPLCNSDAGHESDEDIEFLSSEPIDTGTDAIILNLAEKSVETAKIESKEDGNLAFTPQTSEQASNANVVTEEKGIITTGFQTVDESCSSKVETSESGCDAKKFISKNIETVPLKIESVESETIHIPMHENSSNTNQMKDSGVSPIKKSEIGFQKIEAIPDLLQSLRSIIREEIGNLDKLKLSGLQTVHQVECKQCHTKPIIGIRYKCQECDISLCEACEDIFDHEHPMYKMKKVEDLIKPPPPPPVVNIPYKIPDNIFPPPINSHMLPSIQPVQKAPLYEIPKSNPPQPIPLKYPEFEPIKKSHPLDEINQVSANSERFQKAKILMDLGFKDANKNRVALEKANYNIDQAVEILLDE</sequence>
<dbReference type="Gene3D" id="3.30.60.90">
    <property type="match status" value="1"/>
</dbReference>
<keyword evidence="7" id="KW-1185">Reference proteome</keyword>